<evidence type="ECO:0000313" key="4">
    <source>
        <dbReference type="Proteomes" id="UP000224915"/>
    </source>
</evidence>
<keyword evidence="3" id="KW-0328">Glycosyltransferase</keyword>
<dbReference type="EMBL" id="PDJD01000001">
    <property type="protein sequence ID" value="PFG20332.1"/>
    <property type="molecule type" value="Genomic_DNA"/>
</dbReference>
<protein>
    <submittedName>
        <fullName evidence="3">Putative amidophosphoribosyltransferase</fullName>
    </submittedName>
</protein>
<dbReference type="OrthoDB" id="5242900at2"/>
<evidence type="ECO:0000259" key="2">
    <source>
        <dbReference type="Pfam" id="PF00156"/>
    </source>
</evidence>
<dbReference type="InterPro" id="IPR029057">
    <property type="entry name" value="PRTase-like"/>
</dbReference>
<dbReference type="InterPro" id="IPR000836">
    <property type="entry name" value="PRTase_dom"/>
</dbReference>
<dbReference type="Pfam" id="PF00156">
    <property type="entry name" value="Pribosyltran"/>
    <property type="match status" value="1"/>
</dbReference>
<organism evidence="3 4">
    <name type="scientific">Serinibacter salmoneus</name>
    <dbReference type="NCBI Taxonomy" id="556530"/>
    <lineage>
        <taxon>Bacteria</taxon>
        <taxon>Bacillati</taxon>
        <taxon>Actinomycetota</taxon>
        <taxon>Actinomycetes</taxon>
        <taxon>Micrococcales</taxon>
        <taxon>Beutenbergiaceae</taxon>
        <taxon>Serinibacter</taxon>
    </lineage>
</organism>
<comment type="caution">
    <text evidence="3">The sequence shown here is derived from an EMBL/GenBank/DDBJ whole genome shotgun (WGS) entry which is preliminary data.</text>
</comment>
<dbReference type="GO" id="GO:0016757">
    <property type="term" value="F:glycosyltransferase activity"/>
    <property type="evidence" value="ECO:0007669"/>
    <property type="project" value="UniProtKB-KW"/>
</dbReference>
<name>A0A2A9D307_9MICO</name>
<gene>
    <name evidence="3" type="ORF">ATL40_1930</name>
</gene>
<dbReference type="AlphaFoldDB" id="A0A2A9D307"/>
<dbReference type="InterPro" id="IPR051910">
    <property type="entry name" value="ComF/GntX_DNA_util-trans"/>
</dbReference>
<evidence type="ECO:0000256" key="1">
    <source>
        <dbReference type="ARBA" id="ARBA00008007"/>
    </source>
</evidence>
<dbReference type="PANTHER" id="PTHR47505:SF1">
    <property type="entry name" value="DNA UTILIZATION PROTEIN YHGH"/>
    <property type="match status" value="1"/>
</dbReference>
<dbReference type="RefSeq" id="WP_098469337.1">
    <property type="nucleotide sequence ID" value="NZ_PDJD01000001.1"/>
</dbReference>
<dbReference type="SUPFAM" id="SSF53271">
    <property type="entry name" value="PRTase-like"/>
    <property type="match status" value="1"/>
</dbReference>
<evidence type="ECO:0000313" key="3">
    <source>
        <dbReference type="EMBL" id="PFG20332.1"/>
    </source>
</evidence>
<feature type="domain" description="Phosphoribosyltransferase" evidence="2">
    <location>
        <begin position="179"/>
        <end position="233"/>
    </location>
</feature>
<dbReference type="Proteomes" id="UP000224915">
    <property type="component" value="Unassembled WGS sequence"/>
</dbReference>
<reference evidence="3 4" key="1">
    <citation type="submission" date="2017-10" db="EMBL/GenBank/DDBJ databases">
        <title>Sequencing the genomes of 1000 actinobacteria strains.</title>
        <authorList>
            <person name="Klenk H.-P."/>
        </authorList>
    </citation>
    <scope>NUCLEOTIDE SEQUENCE [LARGE SCALE GENOMIC DNA]</scope>
    <source>
        <strain evidence="3 4">DSM 21801</strain>
    </source>
</reference>
<comment type="similarity">
    <text evidence="1">Belongs to the ComF/GntX family.</text>
</comment>
<proteinExistence type="inferred from homology"/>
<dbReference type="Gene3D" id="3.40.50.2020">
    <property type="match status" value="1"/>
</dbReference>
<sequence>MSQRWGATRRGLRGLRGLAHAGLDVVVPVACAGCGAAEEVLCPRCRAVLEAAPIRVSPPVTRGTPVLALGTHTSHLRHLVLAWKLAGRRDLEPHLAHALTRLGSDLSGTPEVPLARGEPVWVVPAPSGITRAVRGRPAVATLGCALARGLAAAGHDAVVVTALRRGIGSAQHGGSSRQRRDGDLRVRPRLALPGTAVVLVDDVVTTGATLAACTDAIEGAGGRVLAAAVLSAAPGPLSGR</sequence>
<dbReference type="PANTHER" id="PTHR47505">
    <property type="entry name" value="DNA UTILIZATION PROTEIN YHGH"/>
    <property type="match status" value="1"/>
</dbReference>
<accession>A0A2A9D307</accession>
<keyword evidence="3" id="KW-0808">Transferase</keyword>
<keyword evidence="4" id="KW-1185">Reference proteome</keyword>